<dbReference type="AlphaFoldDB" id="A0A8H7EYE1"/>
<evidence type="ECO:0000313" key="4">
    <source>
        <dbReference type="EMBL" id="KAF7763843.1"/>
    </source>
</evidence>
<accession>A0A8H7EYE1</accession>
<feature type="compositionally biased region" description="Basic residues" evidence="2">
    <location>
        <begin position="7"/>
        <end position="18"/>
    </location>
</feature>
<dbReference type="InterPro" id="IPR027417">
    <property type="entry name" value="P-loop_NTPase"/>
</dbReference>
<feature type="domain" description="NACHT" evidence="3">
    <location>
        <begin position="246"/>
        <end position="393"/>
    </location>
</feature>
<dbReference type="Gene3D" id="3.40.50.300">
    <property type="entry name" value="P-loop containing nucleotide triphosphate hydrolases"/>
    <property type="match status" value="1"/>
</dbReference>
<organism evidence="4 5">
    <name type="scientific">Agaricus bisporus var. burnettii</name>
    <dbReference type="NCBI Taxonomy" id="192524"/>
    <lineage>
        <taxon>Eukaryota</taxon>
        <taxon>Fungi</taxon>
        <taxon>Dikarya</taxon>
        <taxon>Basidiomycota</taxon>
        <taxon>Agaricomycotina</taxon>
        <taxon>Agaricomycetes</taxon>
        <taxon>Agaricomycetidae</taxon>
        <taxon>Agaricales</taxon>
        <taxon>Agaricineae</taxon>
        <taxon>Agaricaceae</taxon>
        <taxon>Agaricus</taxon>
    </lineage>
</organism>
<proteinExistence type="predicted"/>
<dbReference type="PANTHER" id="PTHR10039:SF14">
    <property type="entry name" value="NACHT DOMAIN-CONTAINING PROTEIN"/>
    <property type="match status" value="1"/>
</dbReference>
<evidence type="ECO:0000256" key="1">
    <source>
        <dbReference type="ARBA" id="ARBA00022737"/>
    </source>
</evidence>
<reference evidence="4 5" key="1">
    <citation type="journal article" name="Sci. Rep.">
        <title>Telomere-to-telomere assembled and centromere annotated genomes of the two main subspecies of the button mushroom Agaricus bisporus reveal especially polymorphic chromosome ends.</title>
        <authorList>
            <person name="Sonnenberg A.S.M."/>
            <person name="Sedaghat-Telgerd N."/>
            <person name="Lavrijssen B."/>
            <person name="Ohm R.A."/>
            <person name="Hendrickx P.M."/>
            <person name="Scholtmeijer K."/>
            <person name="Baars J.J.P."/>
            <person name="van Peer A."/>
        </authorList>
    </citation>
    <scope>NUCLEOTIDE SEQUENCE [LARGE SCALE GENOMIC DNA]</scope>
    <source>
        <strain evidence="4 5">H119_p4</strain>
    </source>
</reference>
<dbReference type="EMBL" id="JABXXO010000011">
    <property type="protein sequence ID" value="KAF7763843.1"/>
    <property type="molecule type" value="Genomic_DNA"/>
</dbReference>
<dbReference type="InterPro" id="IPR056884">
    <property type="entry name" value="NPHP3-like_N"/>
</dbReference>
<keyword evidence="1" id="KW-0677">Repeat</keyword>
<dbReference type="InterPro" id="IPR007111">
    <property type="entry name" value="NACHT_NTPase"/>
</dbReference>
<dbReference type="SUPFAM" id="SSF52540">
    <property type="entry name" value="P-loop containing nucleoside triphosphate hydrolases"/>
    <property type="match status" value="1"/>
</dbReference>
<evidence type="ECO:0000313" key="5">
    <source>
        <dbReference type="Proteomes" id="UP000629468"/>
    </source>
</evidence>
<comment type="caution">
    <text evidence="4">The sequence shown here is derived from an EMBL/GenBank/DDBJ whole genome shotgun (WGS) entry which is preliminary data.</text>
</comment>
<sequence>MPAFSFHRPRFLRSRRSRSQSPKPSPLDPHDGAAIAHSTVPGKDMNATATGASHPSVPGNPIDHQNATDRLVGDRASEYFNAQRQLSQVSRPVTPSGFVPPYATQTPESRGPGVQQPTFLASSNYYTDSVQGQKLLAPLSPLATPSQQPLDSDPLLYLSKPQHQNPAMFSHAQNFTVTGGNFIAGNVIHNDLRSDHFMRDLLKETIPGAEFDSSARDPPPRCHPGTRLAILDRCLYFIRTCDSIRKMRWVVGAAGVGKSALLQSVVESPKLVASCHASVFFSINGRDDGSKAIVTISYQFAAKCKPYRQLIEREIIDDPSLLQSSMAKQFLKFIVEPFIHNPLLNSAGHVLVVIDGLDECKHPRTQLELLRLISDFCIEYPSSPLVWLIASRPEQHITAFFSQSNVAAAYEKEKIAVNSDEAREDVERFLRDELTDIRKKASDLVDPRWPEEQDLWKLANAAGGLFAYAQTVVRYIDDATAGSPASQLSEVLNVIDNHPTTDMPQEDHPMASLDALYARILSNVPSKVTTNTRKLLLALAFDWVGLGPNNFVMLCNWLGMMPDDAYAALKHLRSVLHVPTRGEAHEENLIVFHKSFMDYISDFRRSGFFHDIKHDARQLLVRCVFRILHEAPDGVNFAGGYYGTSYGFLRRGPDTGVKIPVIWPLVNFTDDTPRLIMYEAAIEEVAAGMKRGDPTFQNEFCIRILSTWFKDYHGNFPFSPLRNLVFDESRRQEFVKHGILKQMPLKAVEVYAWQSYLEAKLQFRRPATTATNLSDPWNPSCTHIRQGKWGEGDDLDWETILTSWSCVSCENRFERQMKDWKARSPYHVVPTFFTSSGSCCVEVRFVDPDDDISEWTYQFWVKVSLEERKKYGSDV</sequence>
<gene>
    <name evidence="4" type="ORF">Agabi119p4_8380</name>
</gene>
<evidence type="ECO:0000256" key="2">
    <source>
        <dbReference type="SAM" id="MobiDB-lite"/>
    </source>
</evidence>
<dbReference type="PANTHER" id="PTHR10039">
    <property type="entry name" value="AMELOGENIN"/>
    <property type="match status" value="1"/>
</dbReference>
<name>A0A8H7EYE1_AGABI</name>
<dbReference type="Proteomes" id="UP000629468">
    <property type="component" value="Unassembled WGS sequence"/>
</dbReference>
<protein>
    <recommendedName>
        <fullName evidence="3">NACHT domain-containing protein</fullName>
    </recommendedName>
</protein>
<dbReference type="PROSITE" id="PS50837">
    <property type="entry name" value="NACHT"/>
    <property type="match status" value="1"/>
</dbReference>
<feature type="region of interest" description="Disordered" evidence="2">
    <location>
        <begin position="85"/>
        <end position="114"/>
    </location>
</feature>
<evidence type="ECO:0000259" key="3">
    <source>
        <dbReference type="PROSITE" id="PS50837"/>
    </source>
</evidence>
<feature type="region of interest" description="Disordered" evidence="2">
    <location>
        <begin position="1"/>
        <end position="67"/>
    </location>
</feature>
<dbReference type="Pfam" id="PF24883">
    <property type="entry name" value="NPHP3_N"/>
    <property type="match status" value="1"/>
</dbReference>